<dbReference type="Proteomes" id="UP000035680">
    <property type="component" value="Unassembled WGS sequence"/>
</dbReference>
<reference evidence="3" key="2">
    <citation type="submission" date="2015-08" db="UniProtKB">
        <authorList>
            <consortium name="WormBaseParasite"/>
        </authorList>
    </citation>
    <scope>IDENTIFICATION</scope>
</reference>
<evidence type="ECO:0000313" key="2">
    <source>
        <dbReference type="Proteomes" id="UP000035680"/>
    </source>
</evidence>
<accession>A0A0K0FJV0</accession>
<keyword evidence="2" id="KW-1185">Reference proteome</keyword>
<evidence type="ECO:0000256" key="1">
    <source>
        <dbReference type="SAM" id="MobiDB-lite"/>
    </source>
</evidence>
<feature type="compositionally biased region" description="Polar residues" evidence="1">
    <location>
        <begin position="61"/>
        <end position="78"/>
    </location>
</feature>
<feature type="compositionally biased region" description="Low complexity" evidence="1">
    <location>
        <begin position="46"/>
        <end position="60"/>
    </location>
</feature>
<sequence>MENAIFFELRIIFKLFLSVLEEYCPQVFRRFTRRAQVPNRSLEPPSTSAAGAVSAATSSSEPDSNAAVSFTTASINQE</sequence>
<proteinExistence type="predicted"/>
<feature type="region of interest" description="Disordered" evidence="1">
    <location>
        <begin position="39"/>
        <end position="78"/>
    </location>
</feature>
<dbReference type="WBParaSite" id="SVE_0931000.1">
    <property type="protein sequence ID" value="SVE_0931000.1"/>
    <property type="gene ID" value="SVE_0931000"/>
</dbReference>
<evidence type="ECO:0000313" key="3">
    <source>
        <dbReference type="WBParaSite" id="SVE_0931000.1"/>
    </source>
</evidence>
<name>A0A0K0FJV0_STRVS</name>
<reference evidence="2" key="1">
    <citation type="submission" date="2014-07" db="EMBL/GenBank/DDBJ databases">
        <authorList>
            <person name="Martin A.A"/>
            <person name="De Silva N."/>
        </authorList>
    </citation>
    <scope>NUCLEOTIDE SEQUENCE</scope>
</reference>
<organism evidence="2 3">
    <name type="scientific">Strongyloides venezuelensis</name>
    <name type="common">Threadworm</name>
    <dbReference type="NCBI Taxonomy" id="75913"/>
    <lineage>
        <taxon>Eukaryota</taxon>
        <taxon>Metazoa</taxon>
        <taxon>Ecdysozoa</taxon>
        <taxon>Nematoda</taxon>
        <taxon>Chromadorea</taxon>
        <taxon>Rhabditida</taxon>
        <taxon>Tylenchina</taxon>
        <taxon>Panagrolaimomorpha</taxon>
        <taxon>Strongyloidoidea</taxon>
        <taxon>Strongyloididae</taxon>
        <taxon>Strongyloides</taxon>
    </lineage>
</organism>
<dbReference type="AlphaFoldDB" id="A0A0K0FJV0"/>
<protein>
    <submittedName>
        <fullName evidence="3">Uncharacterized protein</fullName>
    </submittedName>
</protein>